<dbReference type="SUPFAM" id="SSF53756">
    <property type="entry name" value="UDP-Glycosyltransferase/glycogen phosphorylase"/>
    <property type="match status" value="1"/>
</dbReference>
<dbReference type="PANTHER" id="PTHR46401">
    <property type="entry name" value="GLYCOSYLTRANSFERASE WBBK-RELATED"/>
    <property type="match status" value="1"/>
</dbReference>
<dbReference type="GO" id="GO:0009103">
    <property type="term" value="P:lipopolysaccharide biosynthetic process"/>
    <property type="evidence" value="ECO:0007669"/>
    <property type="project" value="TreeGrafter"/>
</dbReference>
<name>R4X130_9BURK</name>
<proteinExistence type="predicted"/>
<dbReference type="PANTHER" id="PTHR46401:SF2">
    <property type="entry name" value="GLYCOSYLTRANSFERASE WBBK-RELATED"/>
    <property type="match status" value="1"/>
</dbReference>
<reference evidence="2 3" key="1">
    <citation type="journal article" date="2013" name="Genome Announc.">
        <title>Complete Genome Sequence of Burkholderia sp. Strain RPE64, Bacterial Symbiont of the Bean Bug Riptortus pedestris.</title>
        <authorList>
            <person name="Shibata T.F."/>
            <person name="Maeda T."/>
            <person name="Nikoh N."/>
            <person name="Yamaguchi K."/>
            <person name="Oshima K."/>
            <person name="Hattori M."/>
            <person name="Nishiyama T."/>
            <person name="Hasebe M."/>
            <person name="Fukatsu T."/>
            <person name="Kikuchi Y."/>
            <person name="Shigenobu S."/>
        </authorList>
    </citation>
    <scope>NUCLEOTIDE SEQUENCE [LARGE SCALE GENOMIC DNA]</scope>
    <source>
        <plasmid evidence="2 3">p1</plasmid>
    </source>
</reference>
<dbReference type="Pfam" id="PF13692">
    <property type="entry name" value="Glyco_trans_1_4"/>
    <property type="match status" value="1"/>
</dbReference>
<geneLocation type="plasmid" evidence="2 3">
    <name>p1</name>
</geneLocation>
<evidence type="ECO:0000256" key="1">
    <source>
        <dbReference type="ARBA" id="ARBA00022679"/>
    </source>
</evidence>
<keyword evidence="3" id="KW-1185">Reference proteome</keyword>
<dbReference type="EMBL" id="AP013061">
    <property type="protein sequence ID" value="BAN28015.1"/>
    <property type="molecule type" value="Genomic_DNA"/>
</dbReference>
<organism evidence="2 3">
    <name type="scientific">Caballeronia insecticola</name>
    <dbReference type="NCBI Taxonomy" id="758793"/>
    <lineage>
        <taxon>Bacteria</taxon>
        <taxon>Pseudomonadati</taxon>
        <taxon>Pseudomonadota</taxon>
        <taxon>Betaproteobacteria</taxon>
        <taxon>Burkholderiales</taxon>
        <taxon>Burkholderiaceae</taxon>
        <taxon>Caballeronia</taxon>
    </lineage>
</organism>
<dbReference type="Proteomes" id="UP000013966">
    <property type="component" value="Plasmid p1"/>
</dbReference>
<keyword evidence="1 2" id="KW-0808">Transferase</keyword>
<protein>
    <submittedName>
        <fullName evidence="2">Glycosyl transferase group 1</fullName>
    </submittedName>
</protein>
<dbReference type="PATRIC" id="fig|758793.3.peg.6221"/>
<reference evidence="2 3" key="2">
    <citation type="journal article" date="2018" name="Int. J. Syst. Evol. Microbiol.">
        <title>Burkholderia insecticola sp. nov., a gut symbiotic bacterium of the bean bug Riptortus pedestris.</title>
        <authorList>
            <person name="Takeshita K."/>
            <person name="Tamaki H."/>
            <person name="Ohbayashi T."/>
            <person name="Meng X.-Y."/>
            <person name="Sone T."/>
            <person name="Mitani Y."/>
            <person name="Peeters C."/>
            <person name="Kikuchi Y."/>
            <person name="Vandamme P."/>
        </authorList>
    </citation>
    <scope>NUCLEOTIDE SEQUENCE [LARGE SCALE GENOMIC DNA]</scope>
    <source>
        <strain evidence="2">RPE64</strain>
        <plasmid evidence="2 3">p1</plasmid>
    </source>
</reference>
<dbReference type="AlphaFoldDB" id="R4X130"/>
<dbReference type="HOGENOM" id="CLU_723225_0_0_4"/>
<sequence>MHLFHGADPRHYRKGDDIGCLYGYHHAESPEFALSYSRDAHESKPVRFIRRALKAALGFDFIHTWRNRDAILSCDAVWTHTEQEYLSAALLLLLKARGKSKPLLLAQSIWLLDKWNGYGALRRWMVRKLIARADILTTHSSVNAALVREYFGRDATQVFYGLNTQDFSLNAPREWTAHTPLRVGAIGNDRDRDWATLATAFRNDDRYDVRIATRRRVPASLHADNVHIAPAIGLNAARELYDWADVIVVPLRANTHASGLTVLLEAVALGKPVIVTDVGGLRDYFGTGHVSYVPAHDAVALRRALDELRADPALALARAQAALRHFVARDYTTREFALQHVRLTREALGRGQGASEAVTNTQTVFASHELTR</sequence>
<dbReference type="GO" id="GO:0016757">
    <property type="term" value="F:glycosyltransferase activity"/>
    <property type="evidence" value="ECO:0007669"/>
    <property type="project" value="TreeGrafter"/>
</dbReference>
<keyword evidence="2" id="KW-0614">Plasmid</keyword>
<accession>R4X130</accession>
<evidence type="ECO:0000313" key="2">
    <source>
        <dbReference type="EMBL" id="BAN28015.1"/>
    </source>
</evidence>
<dbReference type="KEGG" id="buo:BRPE64_DCDS10790"/>
<evidence type="ECO:0000313" key="3">
    <source>
        <dbReference type="Proteomes" id="UP000013966"/>
    </source>
</evidence>
<gene>
    <name evidence="2" type="ORF">BRPE64_DCDS10790</name>
</gene>
<dbReference type="Gene3D" id="3.40.50.2000">
    <property type="entry name" value="Glycogen Phosphorylase B"/>
    <property type="match status" value="2"/>
</dbReference>